<feature type="compositionally biased region" description="Low complexity" evidence="1">
    <location>
        <begin position="23"/>
        <end position="33"/>
    </location>
</feature>
<feature type="compositionally biased region" description="Basic residues" evidence="1">
    <location>
        <begin position="297"/>
        <end position="306"/>
    </location>
</feature>
<accession>A0A9N8HSS9</accession>
<gene>
    <name evidence="2" type="ORF">SEMRO_1559_G282490.1</name>
</gene>
<evidence type="ECO:0000313" key="3">
    <source>
        <dbReference type="Proteomes" id="UP001153069"/>
    </source>
</evidence>
<protein>
    <submittedName>
        <fullName evidence="2">Uncharacterized protein</fullName>
    </submittedName>
</protein>
<sequence length="339" mass="37486">MVSSSSTAGPSSSSRRRDEAQQQRRQSASSASTRRSHHHNQRRQHDAYSACGSRQEVDSSFEEECNDSRYHDDDADPLGDSSSVVEGPIFPPTCQVSQRRRRTGAASVSTAGMVPSRLMEAFSCLCIGTTIGGAPADYVETQEEQLAHRPAHHGYYNQRDRQYQHQGGRKGATSTATTHVTGHLWPQVSSSSSSSSSQATPPPAILHSGSGSSSSDGSSRHYEAPSAMFAYPDGSTTKKLVVPTTYVTDRRTGHLVKRHTQPRRQGHQKRPCRSSYVFRPVTLAELQQSIDMANSRSRSHNNHHHTNSTTRTRSNTTQESLDSIYTVRLPEEEPRYFDL</sequence>
<feature type="region of interest" description="Disordered" evidence="1">
    <location>
        <begin position="293"/>
        <end position="325"/>
    </location>
</feature>
<keyword evidence="3" id="KW-1185">Reference proteome</keyword>
<dbReference type="AlphaFoldDB" id="A0A9N8HSS9"/>
<feature type="compositionally biased region" description="Low complexity" evidence="1">
    <location>
        <begin position="307"/>
        <end position="317"/>
    </location>
</feature>
<comment type="caution">
    <text evidence="2">The sequence shown here is derived from an EMBL/GenBank/DDBJ whole genome shotgun (WGS) entry which is preliminary data.</text>
</comment>
<evidence type="ECO:0000256" key="1">
    <source>
        <dbReference type="SAM" id="MobiDB-lite"/>
    </source>
</evidence>
<reference evidence="2" key="1">
    <citation type="submission" date="2020-06" db="EMBL/GenBank/DDBJ databases">
        <authorList>
            <consortium name="Plant Systems Biology data submission"/>
        </authorList>
    </citation>
    <scope>NUCLEOTIDE SEQUENCE</scope>
    <source>
        <strain evidence="2">D6</strain>
    </source>
</reference>
<feature type="region of interest" description="Disordered" evidence="1">
    <location>
        <begin position="1"/>
        <end position="102"/>
    </location>
</feature>
<feature type="compositionally biased region" description="Low complexity" evidence="1">
    <location>
        <begin position="208"/>
        <end position="217"/>
    </location>
</feature>
<name>A0A9N8HSS9_9STRA</name>
<dbReference type="EMBL" id="CAICTM010001557">
    <property type="protein sequence ID" value="CAB9524621.1"/>
    <property type="molecule type" value="Genomic_DNA"/>
</dbReference>
<proteinExistence type="predicted"/>
<dbReference type="Proteomes" id="UP001153069">
    <property type="component" value="Unassembled WGS sequence"/>
</dbReference>
<evidence type="ECO:0000313" key="2">
    <source>
        <dbReference type="EMBL" id="CAB9524621.1"/>
    </source>
</evidence>
<organism evidence="2 3">
    <name type="scientific">Seminavis robusta</name>
    <dbReference type="NCBI Taxonomy" id="568900"/>
    <lineage>
        <taxon>Eukaryota</taxon>
        <taxon>Sar</taxon>
        <taxon>Stramenopiles</taxon>
        <taxon>Ochrophyta</taxon>
        <taxon>Bacillariophyta</taxon>
        <taxon>Bacillariophyceae</taxon>
        <taxon>Bacillariophycidae</taxon>
        <taxon>Naviculales</taxon>
        <taxon>Naviculaceae</taxon>
        <taxon>Seminavis</taxon>
    </lineage>
</organism>
<feature type="compositionally biased region" description="Low complexity" evidence="1">
    <location>
        <begin position="1"/>
        <end position="13"/>
    </location>
</feature>
<feature type="region of interest" description="Disordered" evidence="1">
    <location>
        <begin position="150"/>
        <end position="222"/>
    </location>
</feature>